<reference evidence="1" key="1">
    <citation type="submission" date="2021-10" db="EMBL/GenBank/DDBJ databases">
        <title>Anaerobic single-cell dispensing facilitates the cultivation of human gut bacteria.</title>
        <authorList>
            <person name="Afrizal A."/>
        </authorList>
    </citation>
    <scope>NUCLEOTIDE SEQUENCE</scope>
    <source>
        <strain evidence="1">CLA-AA-H215</strain>
    </source>
</reference>
<organism evidence="1 2">
    <name type="scientific">Hominifimenecus microfluidus</name>
    <dbReference type="NCBI Taxonomy" id="2885348"/>
    <lineage>
        <taxon>Bacteria</taxon>
        <taxon>Bacillati</taxon>
        <taxon>Bacillota</taxon>
        <taxon>Clostridia</taxon>
        <taxon>Lachnospirales</taxon>
        <taxon>Lachnospiraceae</taxon>
        <taxon>Hominifimenecus</taxon>
    </lineage>
</organism>
<gene>
    <name evidence="1" type="ORF">LKD81_15510</name>
</gene>
<name>A0AAE3EC87_9FIRM</name>
<dbReference type="RefSeq" id="WP_308454789.1">
    <property type="nucleotide sequence ID" value="NZ_JAJEQR010000064.1"/>
</dbReference>
<sequence>MIGLADVRDWLKGFAGAENYYIGTLDSKKPKSLGVYQRKPSGEAHIAIGGLDCTSYDIKQLSLLLHWNKNARETEEKAAQLFRQLQQAEDVTIGGTRVYYIRLMVPEPVDVGPDDAGVYERVIWLDMIYERSN</sequence>
<dbReference type="EMBL" id="JAJEQR010000064">
    <property type="protein sequence ID" value="MCC2232382.1"/>
    <property type="molecule type" value="Genomic_DNA"/>
</dbReference>
<protein>
    <submittedName>
        <fullName evidence="1">Minor capsid protein</fullName>
    </submittedName>
</protein>
<dbReference type="AlphaFoldDB" id="A0AAE3EC87"/>
<keyword evidence="2" id="KW-1185">Reference proteome</keyword>
<dbReference type="Pfam" id="PF12691">
    <property type="entry name" value="Phage_tail_terminator_6"/>
    <property type="match status" value="1"/>
</dbReference>
<evidence type="ECO:0000313" key="1">
    <source>
        <dbReference type="EMBL" id="MCC2232382.1"/>
    </source>
</evidence>
<dbReference type="Proteomes" id="UP001198182">
    <property type="component" value="Unassembled WGS sequence"/>
</dbReference>
<accession>A0AAE3EC87</accession>
<comment type="caution">
    <text evidence="1">The sequence shown here is derived from an EMBL/GenBank/DDBJ whole genome shotgun (WGS) entry which is preliminary data.</text>
</comment>
<evidence type="ECO:0000313" key="2">
    <source>
        <dbReference type="Proteomes" id="UP001198182"/>
    </source>
</evidence>
<proteinExistence type="predicted"/>
<dbReference type="InterPro" id="IPR024411">
    <property type="entry name" value="Tail_terminator_phage"/>
</dbReference>